<name>A0A4U1BRP5_9GAMM</name>
<protein>
    <recommendedName>
        <fullName evidence="4">Flagellar basal body rod FlgEFG protein C-terminal</fullName>
    </recommendedName>
</protein>
<reference evidence="2 3" key="1">
    <citation type="submission" date="2019-04" db="EMBL/GenBank/DDBJ databases">
        <authorList>
            <person name="Hwang J.C."/>
        </authorList>
    </citation>
    <scope>NUCLEOTIDE SEQUENCE [LARGE SCALE GENOMIC DNA]</scope>
    <source>
        <strain evidence="2 3">IMCC35002</strain>
    </source>
</reference>
<evidence type="ECO:0000313" key="2">
    <source>
        <dbReference type="EMBL" id="TKB58283.1"/>
    </source>
</evidence>
<feature type="region of interest" description="Disordered" evidence="1">
    <location>
        <begin position="23"/>
        <end position="42"/>
    </location>
</feature>
<accession>A0A4U1BRP5</accession>
<keyword evidence="3" id="KW-1185">Reference proteome</keyword>
<dbReference type="AlphaFoldDB" id="A0A4U1BRP5"/>
<gene>
    <name evidence="2" type="ORF">FCL42_00550</name>
</gene>
<evidence type="ECO:0000256" key="1">
    <source>
        <dbReference type="SAM" id="MobiDB-lite"/>
    </source>
</evidence>
<evidence type="ECO:0000313" key="3">
    <source>
        <dbReference type="Proteomes" id="UP000305675"/>
    </source>
</evidence>
<sequence>MISSINSGMSVIQQSQQSVNKAASTLASAEVANGPTPEQPQATSLHEPLVDLVQAETYSRAGTKVIETSNEMLGSLLDIKV</sequence>
<dbReference type="RefSeq" id="WP_136861431.1">
    <property type="nucleotide sequence ID" value="NZ_SWCJ01000001.1"/>
</dbReference>
<dbReference type="OrthoDB" id="5816949at2"/>
<evidence type="ECO:0008006" key="4">
    <source>
        <dbReference type="Google" id="ProtNLM"/>
    </source>
</evidence>
<dbReference type="Proteomes" id="UP000305675">
    <property type="component" value="Unassembled WGS sequence"/>
</dbReference>
<comment type="caution">
    <text evidence="2">The sequence shown here is derived from an EMBL/GenBank/DDBJ whole genome shotgun (WGS) entry which is preliminary data.</text>
</comment>
<proteinExistence type="predicted"/>
<organism evidence="2 3">
    <name type="scientific">Ferrimonas aestuarii</name>
    <dbReference type="NCBI Taxonomy" id="2569539"/>
    <lineage>
        <taxon>Bacteria</taxon>
        <taxon>Pseudomonadati</taxon>
        <taxon>Pseudomonadota</taxon>
        <taxon>Gammaproteobacteria</taxon>
        <taxon>Alteromonadales</taxon>
        <taxon>Ferrimonadaceae</taxon>
        <taxon>Ferrimonas</taxon>
    </lineage>
</organism>
<dbReference type="EMBL" id="SWCJ01000001">
    <property type="protein sequence ID" value="TKB58283.1"/>
    <property type="molecule type" value="Genomic_DNA"/>
</dbReference>